<protein>
    <submittedName>
        <fullName evidence="1">Uncharacterized protein</fullName>
    </submittedName>
</protein>
<name>A0A0P6XJB4_9CHLR</name>
<sequence>MTIQMINSIVEWERRISFENERREFHQNELYGIYQAADETPREEGKSVFARFLHRKEAAKSTLASRKEKSCKDPQPC</sequence>
<proteinExistence type="predicted"/>
<reference evidence="1 2" key="1">
    <citation type="submission" date="2015-07" db="EMBL/GenBank/DDBJ databases">
        <title>Genome sequence of Leptolinea tardivitalis DSM 16556.</title>
        <authorList>
            <person name="Hemp J."/>
            <person name="Ward L.M."/>
            <person name="Pace L.A."/>
            <person name="Fischer W.W."/>
        </authorList>
    </citation>
    <scope>NUCLEOTIDE SEQUENCE [LARGE SCALE GENOMIC DNA]</scope>
    <source>
        <strain evidence="1 2">YMTK-2</strain>
    </source>
</reference>
<organism evidence="1 2">
    <name type="scientific">Leptolinea tardivitalis</name>
    <dbReference type="NCBI Taxonomy" id="229920"/>
    <lineage>
        <taxon>Bacteria</taxon>
        <taxon>Bacillati</taxon>
        <taxon>Chloroflexota</taxon>
        <taxon>Anaerolineae</taxon>
        <taxon>Anaerolineales</taxon>
        <taxon>Anaerolineaceae</taxon>
        <taxon>Leptolinea</taxon>
    </lineage>
</organism>
<gene>
    <name evidence="1" type="ORF">ADM99_00305</name>
</gene>
<dbReference type="EMBL" id="LGCK01000001">
    <property type="protein sequence ID" value="KPL75100.1"/>
    <property type="molecule type" value="Genomic_DNA"/>
</dbReference>
<evidence type="ECO:0000313" key="1">
    <source>
        <dbReference type="EMBL" id="KPL75100.1"/>
    </source>
</evidence>
<accession>A0A0P6XJB4</accession>
<dbReference type="Proteomes" id="UP000050430">
    <property type="component" value="Unassembled WGS sequence"/>
</dbReference>
<dbReference type="AlphaFoldDB" id="A0A0P6XJB4"/>
<dbReference type="STRING" id="229920.ADM99_00305"/>
<dbReference type="RefSeq" id="WP_062420694.1">
    <property type="nucleotide sequence ID" value="NZ_BBYA01000003.1"/>
</dbReference>
<evidence type="ECO:0000313" key="2">
    <source>
        <dbReference type="Proteomes" id="UP000050430"/>
    </source>
</evidence>
<keyword evidence="2" id="KW-1185">Reference proteome</keyword>
<comment type="caution">
    <text evidence="1">The sequence shown here is derived from an EMBL/GenBank/DDBJ whole genome shotgun (WGS) entry which is preliminary data.</text>
</comment>